<dbReference type="RefSeq" id="WP_353565225.1">
    <property type="nucleotide sequence ID" value="NZ_BAABRI010000001.1"/>
</dbReference>
<dbReference type="EMBL" id="BAABRI010000001">
    <property type="protein sequence ID" value="GAA5481069.1"/>
    <property type="molecule type" value="Genomic_DNA"/>
</dbReference>
<keyword evidence="3" id="KW-1185">Reference proteome</keyword>
<sequence length="320" mass="35515">MKEADFEARREQAWQEFDQLVGSLERNQKPPGVQELPRRFREVCADLALASHRMYRSATLERLNALVIRGYKLLYRQRRGGAEKVTRFVVREFPAAVRADWRLFVLCSLFFWLPFFSMLLIAGNDLDWVRAILGPQQTAAMDSMYGSQADSLSNMRKEFGSNFMMFGFYIWNNIGIDFRVFAGGVVAGLGTLFYLISNGLNIGAAAGYATYACDPKAFWPFVAGHSAPELVGMVIAGMAGMKLGIGVLRPGRMTRGKSLAAAAKQALPLIIGAAGMTFLAAIIEGFWSAQDFPIATKYVFGGVMWLLHLAYFTLLGRRAA</sequence>
<feature type="transmembrane region" description="Helical" evidence="1">
    <location>
        <begin position="295"/>
        <end position="315"/>
    </location>
</feature>
<accession>A0ABP9UP40</accession>
<evidence type="ECO:0008006" key="4">
    <source>
        <dbReference type="Google" id="ProtNLM"/>
    </source>
</evidence>
<dbReference type="PANTHER" id="PTHR35337">
    <property type="entry name" value="SLR1478 PROTEIN"/>
    <property type="match status" value="1"/>
</dbReference>
<evidence type="ECO:0000313" key="3">
    <source>
        <dbReference type="Proteomes" id="UP001476282"/>
    </source>
</evidence>
<dbReference type="Proteomes" id="UP001476282">
    <property type="component" value="Unassembled WGS sequence"/>
</dbReference>
<evidence type="ECO:0000256" key="1">
    <source>
        <dbReference type="SAM" id="Phobius"/>
    </source>
</evidence>
<feature type="transmembrane region" description="Helical" evidence="1">
    <location>
        <begin position="230"/>
        <end position="248"/>
    </location>
</feature>
<dbReference type="Pfam" id="PF01944">
    <property type="entry name" value="SpoIIM"/>
    <property type="match status" value="1"/>
</dbReference>
<feature type="transmembrane region" description="Helical" evidence="1">
    <location>
        <begin position="185"/>
        <end position="210"/>
    </location>
</feature>
<dbReference type="InterPro" id="IPR002798">
    <property type="entry name" value="SpoIIM-like"/>
</dbReference>
<feature type="transmembrane region" description="Helical" evidence="1">
    <location>
        <begin position="101"/>
        <end position="122"/>
    </location>
</feature>
<reference evidence="2 3" key="1">
    <citation type="submission" date="2024-02" db="EMBL/GenBank/DDBJ databases">
        <title>Haloferula sargassicola NBRC 104335.</title>
        <authorList>
            <person name="Ichikawa N."/>
            <person name="Katano-Makiyama Y."/>
            <person name="Hidaka K."/>
        </authorList>
    </citation>
    <scope>NUCLEOTIDE SEQUENCE [LARGE SCALE GENOMIC DNA]</scope>
    <source>
        <strain evidence="2 3">NBRC 104335</strain>
    </source>
</reference>
<keyword evidence="1" id="KW-1133">Transmembrane helix</keyword>
<comment type="caution">
    <text evidence="2">The sequence shown here is derived from an EMBL/GenBank/DDBJ whole genome shotgun (WGS) entry which is preliminary data.</text>
</comment>
<gene>
    <name evidence="2" type="ORF">Hsar01_00275</name>
</gene>
<name>A0ABP9UP40_9BACT</name>
<keyword evidence="1" id="KW-0812">Transmembrane</keyword>
<feature type="transmembrane region" description="Helical" evidence="1">
    <location>
        <begin position="269"/>
        <end position="289"/>
    </location>
</feature>
<organism evidence="2 3">
    <name type="scientific">Haloferula sargassicola</name>
    <dbReference type="NCBI Taxonomy" id="490096"/>
    <lineage>
        <taxon>Bacteria</taxon>
        <taxon>Pseudomonadati</taxon>
        <taxon>Verrucomicrobiota</taxon>
        <taxon>Verrucomicrobiia</taxon>
        <taxon>Verrucomicrobiales</taxon>
        <taxon>Verrucomicrobiaceae</taxon>
        <taxon>Haloferula</taxon>
    </lineage>
</organism>
<dbReference type="PANTHER" id="PTHR35337:SF1">
    <property type="entry name" value="SLR1478 PROTEIN"/>
    <property type="match status" value="1"/>
</dbReference>
<proteinExistence type="predicted"/>
<evidence type="ECO:0000313" key="2">
    <source>
        <dbReference type="EMBL" id="GAA5481069.1"/>
    </source>
</evidence>
<feature type="transmembrane region" description="Helical" evidence="1">
    <location>
        <begin position="159"/>
        <end position="178"/>
    </location>
</feature>
<protein>
    <recommendedName>
        <fullName evidence="4">Stage II sporulation protein M</fullName>
    </recommendedName>
</protein>
<keyword evidence="1" id="KW-0472">Membrane</keyword>